<comment type="caution">
    <text evidence="1">The sequence shown here is derived from an EMBL/GenBank/DDBJ whole genome shotgun (WGS) entry which is preliminary data.</text>
</comment>
<proteinExistence type="predicted"/>
<dbReference type="PANTHER" id="PTHR14947:SF24">
    <property type="entry name" value="ZINC FINGER PROTEIN 781-RELATED"/>
    <property type="match status" value="1"/>
</dbReference>
<name>A0ABN9H357_9NEOB</name>
<dbReference type="EMBL" id="CATNWA010019994">
    <property type="protein sequence ID" value="CAI9616166.1"/>
    <property type="molecule type" value="Genomic_DNA"/>
</dbReference>
<accession>A0ABN9H357</accession>
<organism evidence="1 2">
    <name type="scientific">Staurois parvus</name>
    <dbReference type="NCBI Taxonomy" id="386267"/>
    <lineage>
        <taxon>Eukaryota</taxon>
        <taxon>Metazoa</taxon>
        <taxon>Chordata</taxon>
        <taxon>Craniata</taxon>
        <taxon>Vertebrata</taxon>
        <taxon>Euteleostomi</taxon>
        <taxon>Amphibia</taxon>
        <taxon>Batrachia</taxon>
        <taxon>Anura</taxon>
        <taxon>Neobatrachia</taxon>
        <taxon>Ranoidea</taxon>
        <taxon>Ranidae</taxon>
        <taxon>Staurois</taxon>
    </lineage>
</organism>
<dbReference type="PANTHER" id="PTHR14947">
    <property type="entry name" value="ZINC FINGER PROTEIN"/>
    <property type="match status" value="1"/>
</dbReference>
<sequence length="92" mass="10575">MCIKEFTQGKSRFPVLSVGNVLQVTQILSHIKSITQGKSHTPVLMREMFFQRSPAFVIIRDCTRGRIHILVLSVGNVFWYKNQNFSHIRGVT</sequence>
<evidence type="ECO:0000313" key="1">
    <source>
        <dbReference type="EMBL" id="CAI9616166.1"/>
    </source>
</evidence>
<gene>
    <name evidence="1" type="ORF">SPARVUS_LOCUS15333538</name>
</gene>
<reference evidence="1" key="1">
    <citation type="submission" date="2023-05" db="EMBL/GenBank/DDBJ databases">
        <authorList>
            <person name="Stuckert A."/>
        </authorList>
    </citation>
    <scope>NUCLEOTIDE SEQUENCE</scope>
</reference>
<evidence type="ECO:0000313" key="2">
    <source>
        <dbReference type="Proteomes" id="UP001162483"/>
    </source>
</evidence>
<keyword evidence="2" id="KW-1185">Reference proteome</keyword>
<dbReference type="Proteomes" id="UP001162483">
    <property type="component" value="Unassembled WGS sequence"/>
</dbReference>
<protein>
    <submittedName>
        <fullName evidence="1">Uncharacterized protein</fullName>
    </submittedName>
</protein>
<dbReference type="InterPro" id="IPR039938">
    <property type="entry name" value="Sp4-like"/>
</dbReference>